<evidence type="ECO:0000256" key="7">
    <source>
        <dbReference type="SAM" id="SignalP"/>
    </source>
</evidence>
<dbReference type="Gene3D" id="3.10.450.10">
    <property type="match status" value="1"/>
</dbReference>
<evidence type="ECO:0000256" key="6">
    <source>
        <dbReference type="ARBA" id="ARBA00022729"/>
    </source>
</evidence>
<dbReference type="GO" id="GO:0019730">
    <property type="term" value="P:antimicrobial humoral response"/>
    <property type="evidence" value="ECO:0007669"/>
    <property type="project" value="TreeGrafter"/>
</dbReference>
<evidence type="ECO:0000256" key="3">
    <source>
        <dbReference type="ARBA" id="ARBA00022525"/>
    </source>
</evidence>
<name>A0A6G1ABT7_CROCR</name>
<protein>
    <submittedName>
        <fullName evidence="8">CST9L protein</fullName>
    </submittedName>
</protein>
<keyword evidence="6 7" id="KW-0732">Signal</keyword>
<gene>
    <name evidence="8" type="primary">Cst9l</name>
    <name evidence="8" type="ORF">FOF47_R12920</name>
</gene>
<dbReference type="EMBL" id="VOAJ01005954">
    <property type="protein sequence ID" value="KAF0873141.1"/>
    <property type="molecule type" value="Genomic_DNA"/>
</dbReference>
<feature type="signal peptide" evidence="7">
    <location>
        <begin position="1"/>
        <end position="36"/>
    </location>
</feature>
<evidence type="ECO:0000313" key="8">
    <source>
        <dbReference type="EMBL" id="KAF0873141.1"/>
    </source>
</evidence>
<dbReference type="GO" id="GO:0005615">
    <property type="term" value="C:extracellular space"/>
    <property type="evidence" value="ECO:0007669"/>
    <property type="project" value="TreeGrafter"/>
</dbReference>
<dbReference type="InterPro" id="IPR046350">
    <property type="entry name" value="Cystatin_sf"/>
</dbReference>
<keyword evidence="9" id="KW-1185">Reference proteome</keyword>
<evidence type="ECO:0000256" key="2">
    <source>
        <dbReference type="ARBA" id="ARBA00009403"/>
    </source>
</evidence>
<comment type="caution">
    <text evidence="8">The sequence shown here is derived from an EMBL/GenBank/DDBJ whole genome shotgun (WGS) entry which is preliminary data.</text>
</comment>
<keyword evidence="5" id="KW-0789">Thiol protease inhibitor</keyword>
<evidence type="ECO:0000313" key="9">
    <source>
        <dbReference type="Proteomes" id="UP000475037"/>
    </source>
</evidence>
<evidence type="ECO:0000256" key="4">
    <source>
        <dbReference type="ARBA" id="ARBA00022690"/>
    </source>
</evidence>
<evidence type="ECO:0000256" key="1">
    <source>
        <dbReference type="ARBA" id="ARBA00004613"/>
    </source>
</evidence>
<sequence length="126" mass="14661">MGAQMPEAMPHWECRWALPWAMLLLLLGFQLLGTHSWSSQEERNSNEQKDMENHFPATVEYALYIFNLQSKDLKAYRLVCILNTWKEEADSLAFSMELELHRTECGKFDDDIDNCPFQESSGLNNV</sequence>
<dbReference type="PANTHER" id="PTHR46945:SF1">
    <property type="entry name" value="CYSTATIN-9-LIKE"/>
    <property type="match status" value="1"/>
</dbReference>
<keyword evidence="4" id="KW-0646">Protease inhibitor</keyword>
<comment type="similarity">
    <text evidence="2">Belongs to the cystatin family.</text>
</comment>
<dbReference type="PANTHER" id="PTHR46945">
    <property type="entry name" value="CYSTATIN-9-LIKE"/>
    <property type="match status" value="1"/>
</dbReference>
<feature type="chain" id="PRO_5026070301" evidence="7">
    <location>
        <begin position="37"/>
        <end position="126"/>
    </location>
</feature>
<dbReference type="SUPFAM" id="SSF54403">
    <property type="entry name" value="Cystatin/monellin"/>
    <property type="match status" value="1"/>
</dbReference>
<organism evidence="8 9">
    <name type="scientific">Crocuta crocuta</name>
    <name type="common">Spotted hyena</name>
    <dbReference type="NCBI Taxonomy" id="9678"/>
    <lineage>
        <taxon>Eukaryota</taxon>
        <taxon>Metazoa</taxon>
        <taxon>Chordata</taxon>
        <taxon>Craniata</taxon>
        <taxon>Vertebrata</taxon>
        <taxon>Euteleostomi</taxon>
        <taxon>Mammalia</taxon>
        <taxon>Eutheria</taxon>
        <taxon>Laurasiatheria</taxon>
        <taxon>Carnivora</taxon>
        <taxon>Feliformia</taxon>
        <taxon>Hyaenidae</taxon>
        <taxon>Crocuta</taxon>
    </lineage>
</organism>
<accession>A0A6G1ABT7</accession>
<comment type="subcellular location">
    <subcellularLocation>
        <location evidence="1">Secreted</location>
    </subcellularLocation>
</comment>
<dbReference type="InterPro" id="IPR043250">
    <property type="entry name" value="CST9-like"/>
</dbReference>
<dbReference type="GO" id="GO:0004869">
    <property type="term" value="F:cysteine-type endopeptidase inhibitor activity"/>
    <property type="evidence" value="ECO:0007669"/>
    <property type="project" value="UniProtKB-KW"/>
</dbReference>
<keyword evidence="3" id="KW-0964">Secreted</keyword>
<feature type="non-terminal residue" evidence="8">
    <location>
        <position position="1"/>
    </location>
</feature>
<evidence type="ECO:0000256" key="5">
    <source>
        <dbReference type="ARBA" id="ARBA00022704"/>
    </source>
</evidence>
<dbReference type="AlphaFoldDB" id="A0A6G1ABT7"/>
<dbReference type="Proteomes" id="UP000475037">
    <property type="component" value="Unassembled WGS sequence"/>
</dbReference>
<proteinExistence type="inferred from homology"/>
<feature type="non-terminal residue" evidence="8">
    <location>
        <position position="126"/>
    </location>
</feature>
<reference evidence="8 9" key="1">
    <citation type="submission" date="2019-11" db="EMBL/GenBank/DDBJ databases">
        <authorList>
            <person name="Yang C."/>
            <person name="Li F."/>
        </authorList>
    </citation>
    <scope>NUCLEOTIDE SEQUENCE [LARGE SCALE GENOMIC DNA]</scope>
    <source>
        <strain evidence="8">KB4526</strain>
        <tissue evidence="8">Muscle</tissue>
    </source>
</reference>